<sequence>MHIVAIAGSLRQGSMNRQLAEAAGRIVYELDPAVQFTLLDWADVPLFNEDIERPAPPAVARVREQILDADGIWFFTPEYNHFFPGPLKNLLDWLSRPVSAAQGQVLDGKPAAISGISAGGSGTAIAQDHLVALISFLNMDVMNKPRLTIPFGFSKMSDGVLDLGDSLPYLERQIQAFLEFVDNR</sequence>
<organism evidence="2 3">
    <name type="scientific">Enorma massiliensis</name>
    <dbReference type="NCBI Taxonomy" id="1472761"/>
    <lineage>
        <taxon>Bacteria</taxon>
        <taxon>Bacillati</taxon>
        <taxon>Actinomycetota</taxon>
        <taxon>Coriobacteriia</taxon>
        <taxon>Coriobacteriales</taxon>
        <taxon>Coriobacteriaceae</taxon>
        <taxon>Enorma</taxon>
    </lineage>
</organism>
<comment type="caution">
    <text evidence="2">The sequence shown here is derived from an EMBL/GenBank/DDBJ whole genome shotgun (WGS) entry which is preliminary data.</text>
</comment>
<dbReference type="Pfam" id="PF03358">
    <property type="entry name" value="FMN_red"/>
    <property type="match status" value="1"/>
</dbReference>
<dbReference type="InterPro" id="IPR005025">
    <property type="entry name" value="FMN_Rdtase-like_dom"/>
</dbReference>
<evidence type="ECO:0000313" key="2">
    <source>
        <dbReference type="EMBL" id="OUN41635.1"/>
    </source>
</evidence>
<name>A0A1Y3U0D0_9ACTN</name>
<dbReference type="RefSeq" id="WP_087186957.1">
    <property type="nucleotide sequence ID" value="NZ_NFHO01000012.1"/>
</dbReference>
<dbReference type="SUPFAM" id="SSF52218">
    <property type="entry name" value="Flavoproteins"/>
    <property type="match status" value="1"/>
</dbReference>
<proteinExistence type="predicted"/>
<accession>A0A1Y3U0D0</accession>
<dbReference type="InterPro" id="IPR050712">
    <property type="entry name" value="NAD(P)H-dep_reductase"/>
</dbReference>
<reference evidence="3" key="1">
    <citation type="submission" date="2017-04" db="EMBL/GenBank/DDBJ databases">
        <title>Function of individual gut microbiota members based on whole genome sequencing of pure cultures obtained from chicken caecum.</title>
        <authorList>
            <person name="Medvecky M."/>
            <person name="Cejkova D."/>
            <person name="Polansky O."/>
            <person name="Karasova D."/>
            <person name="Kubasova T."/>
            <person name="Cizek A."/>
            <person name="Rychlik I."/>
        </authorList>
    </citation>
    <scope>NUCLEOTIDE SEQUENCE [LARGE SCALE GENOMIC DNA]</scope>
    <source>
        <strain evidence="3">An70</strain>
    </source>
</reference>
<dbReference type="GO" id="GO:0010181">
    <property type="term" value="F:FMN binding"/>
    <property type="evidence" value="ECO:0007669"/>
    <property type="project" value="TreeGrafter"/>
</dbReference>
<keyword evidence="3" id="KW-1185">Reference proteome</keyword>
<dbReference type="eggNOG" id="COG0431">
    <property type="taxonomic scope" value="Bacteria"/>
</dbReference>
<dbReference type="EMBL" id="NFHO01000012">
    <property type="protein sequence ID" value="OUN41635.1"/>
    <property type="molecule type" value="Genomic_DNA"/>
</dbReference>
<gene>
    <name evidence="2" type="ORF">B5G21_09350</name>
</gene>
<feature type="domain" description="NADPH-dependent FMN reductase-like" evidence="1">
    <location>
        <begin position="1"/>
        <end position="151"/>
    </location>
</feature>
<dbReference type="GO" id="GO:0016491">
    <property type="term" value="F:oxidoreductase activity"/>
    <property type="evidence" value="ECO:0007669"/>
    <property type="project" value="InterPro"/>
</dbReference>
<dbReference type="AlphaFoldDB" id="A0A1Y3U0D0"/>
<dbReference type="Proteomes" id="UP000196560">
    <property type="component" value="Unassembled WGS sequence"/>
</dbReference>
<evidence type="ECO:0000313" key="3">
    <source>
        <dbReference type="Proteomes" id="UP000196560"/>
    </source>
</evidence>
<dbReference type="PANTHER" id="PTHR30543">
    <property type="entry name" value="CHROMATE REDUCTASE"/>
    <property type="match status" value="1"/>
</dbReference>
<dbReference type="Gene3D" id="3.40.50.360">
    <property type="match status" value="1"/>
</dbReference>
<protein>
    <submittedName>
        <fullName evidence="2">NADPH-dependent FMN reductase</fullName>
    </submittedName>
</protein>
<evidence type="ECO:0000259" key="1">
    <source>
        <dbReference type="Pfam" id="PF03358"/>
    </source>
</evidence>
<dbReference type="InterPro" id="IPR029039">
    <property type="entry name" value="Flavoprotein-like_sf"/>
</dbReference>
<dbReference type="STRING" id="1118060.GCA_000311845_01119"/>
<dbReference type="GO" id="GO:0005829">
    <property type="term" value="C:cytosol"/>
    <property type="evidence" value="ECO:0007669"/>
    <property type="project" value="TreeGrafter"/>
</dbReference>
<dbReference type="PANTHER" id="PTHR30543:SF21">
    <property type="entry name" value="NAD(P)H-DEPENDENT FMN REDUCTASE LOT6"/>
    <property type="match status" value="1"/>
</dbReference>